<accession>A0A550BV61</accession>
<keyword evidence="2" id="KW-0812">Transmembrane</keyword>
<dbReference type="Proteomes" id="UP000320762">
    <property type="component" value="Unassembled WGS sequence"/>
</dbReference>
<keyword evidence="4" id="KW-1185">Reference proteome</keyword>
<protein>
    <recommendedName>
        <fullName evidence="5">Mid2 domain-containing protein</fullName>
    </recommendedName>
</protein>
<keyword evidence="2" id="KW-1133">Transmembrane helix</keyword>
<dbReference type="OrthoDB" id="10353203at2759"/>
<feature type="region of interest" description="Disordered" evidence="1">
    <location>
        <begin position="70"/>
        <end position="95"/>
    </location>
</feature>
<evidence type="ECO:0000313" key="4">
    <source>
        <dbReference type="Proteomes" id="UP000320762"/>
    </source>
</evidence>
<organism evidence="3 4">
    <name type="scientific">Schizophyllum amplum</name>
    <dbReference type="NCBI Taxonomy" id="97359"/>
    <lineage>
        <taxon>Eukaryota</taxon>
        <taxon>Fungi</taxon>
        <taxon>Dikarya</taxon>
        <taxon>Basidiomycota</taxon>
        <taxon>Agaricomycotina</taxon>
        <taxon>Agaricomycetes</taxon>
        <taxon>Agaricomycetidae</taxon>
        <taxon>Agaricales</taxon>
        <taxon>Schizophyllaceae</taxon>
        <taxon>Schizophyllum</taxon>
    </lineage>
</organism>
<evidence type="ECO:0000256" key="2">
    <source>
        <dbReference type="SAM" id="Phobius"/>
    </source>
</evidence>
<feature type="transmembrane region" description="Helical" evidence="2">
    <location>
        <begin position="40"/>
        <end position="62"/>
    </location>
</feature>
<feature type="compositionally biased region" description="Acidic residues" evidence="1">
    <location>
        <begin position="78"/>
        <end position="88"/>
    </location>
</feature>
<dbReference type="AlphaFoldDB" id="A0A550BV61"/>
<reference evidence="3 4" key="1">
    <citation type="journal article" date="2019" name="New Phytol.">
        <title>Comparative genomics reveals unique wood-decay strategies and fruiting body development in the Schizophyllaceae.</title>
        <authorList>
            <person name="Almasi E."/>
            <person name="Sahu N."/>
            <person name="Krizsan K."/>
            <person name="Balint B."/>
            <person name="Kovacs G.M."/>
            <person name="Kiss B."/>
            <person name="Cseklye J."/>
            <person name="Drula E."/>
            <person name="Henrissat B."/>
            <person name="Nagy I."/>
            <person name="Chovatia M."/>
            <person name="Adam C."/>
            <person name="LaButti K."/>
            <person name="Lipzen A."/>
            <person name="Riley R."/>
            <person name="Grigoriev I.V."/>
            <person name="Nagy L.G."/>
        </authorList>
    </citation>
    <scope>NUCLEOTIDE SEQUENCE [LARGE SCALE GENOMIC DNA]</scope>
    <source>
        <strain evidence="3 4">NL-1724</strain>
    </source>
</reference>
<name>A0A550BV61_9AGAR</name>
<evidence type="ECO:0008006" key="5">
    <source>
        <dbReference type="Google" id="ProtNLM"/>
    </source>
</evidence>
<sequence>MPPSYDLAGRSGELIGRSEDLLQRSEHLHTLVRRTNSGSIIAGVVVGVVAFLILVGGGFGWWRMRARKRAGPPKEMVEEREGEAESMDDGDHYDFDVQTAADNGVRGSKLYGPSGHRHTMVFDDNAIPMSPGHTPLRAGYTPN</sequence>
<comment type="caution">
    <text evidence="3">The sequence shown here is derived from an EMBL/GenBank/DDBJ whole genome shotgun (WGS) entry which is preliminary data.</text>
</comment>
<proteinExistence type="predicted"/>
<evidence type="ECO:0000313" key="3">
    <source>
        <dbReference type="EMBL" id="TRM56431.1"/>
    </source>
</evidence>
<gene>
    <name evidence="3" type="ORF">BD626DRAFT_519479</name>
</gene>
<evidence type="ECO:0000256" key="1">
    <source>
        <dbReference type="SAM" id="MobiDB-lite"/>
    </source>
</evidence>
<dbReference type="EMBL" id="VDMD01000069">
    <property type="protein sequence ID" value="TRM56431.1"/>
    <property type="molecule type" value="Genomic_DNA"/>
</dbReference>
<keyword evidence="2" id="KW-0472">Membrane</keyword>